<proteinExistence type="predicted"/>
<dbReference type="InterPro" id="IPR013424">
    <property type="entry name" value="Ice-binding_C"/>
</dbReference>
<sequence>MIKRLVRLLVCITALLSSTTVLADVQYKFSGFFGNNMVDQTDFTGTFTITLPTYVTSDMDIPASAISNCQAGMFQCGGIRFVESAYEAGYTSTDHHVHAILFSDNIDMTDFYYFDIGAFTTPGVYNESIFGGATLTVSEVPEPSILLSLSSGLGLLGLVARRRQRA</sequence>
<evidence type="ECO:0000313" key="3">
    <source>
        <dbReference type="EMBL" id="MRW94162.1"/>
    </source>
</evidence>
<dbReference type="Proteomes" id="UP000433309">
    <property type="component" value="Unassembled WGS sequence"/>
</dbReference>
<name>A0A6I2L8Z3_9BURK</name>
<dbReference type="AlphaFoldDB" id="A0A6I2L8Z3"/>
<dbReference type="RefSeq" id="WP_154383030.1">
    <property type="nucleotide sequence ID" value="NZ_WKJK01000023.1"/>
</dbReference>
<feature type="signal peptide" evidence="1">
    <location>
        <begin position="1"/>
        <end position="23"/>
    </location>
</feature>
<reference evidence="3 4" key="1">
    <citation type="submission" date="2019-11" db="EMBL/GenBank/DDBJ databases">
        <title>Novel species isolated from a subtropical stream in China.</title>
        <authorList>
            <person name="Lu H."/>
        </authorList>
    </citation>
    <scope>NUCLEOTIDE SEQUENCE [LARGE SCALE GENOMIC DNA]</scope>
    <source>
        <strain evidence="3 4">FT80W</strain>
    </source>
</reference>
<evidence type="ECO:0000256" key="1">
    <source>
        <dbReference type="SAM" id="SignalP"/>
    </source>
</evidence>
<comment type="caution">
    <text evidence="3">The sequence shown here is derived from an EMBL/GenBank/DDBJ whole genome shotgun (WGS) entry which is preliminary data.</text>
</comment>
<dbReference type="Pfam" id="PF07589">
    <property type="entry name" value="PEP-CTERM"/>
    <property type="match status" value="1"/>
</dbReference>
<keyword evidence="4" id="KW-1185">Reference proteome</keyword>
<feature type="domain" description="Ice-binding protein C-terminal" evidence="2">
    <location>
        <begin position="140"/>
        <end position="163"/>
    </location>
</feature>
<feature type="chain" id="PRO_5026284552" evidence="1">
    <location>
        <begin position="24"/>
        <end position="166"/>
    </location>
</feature>
<accession>A0A6I2L8Z3</accession>
<evidence type="ECO:0000259" key="2">
    <source>
        <dbReference type="Pfam" id="PF07589"/>
    </source>
</evidence>
<protein>
    <submittedName>
        <fullName evidence="3">PEP-CTERM sorting domain-containing protein</fullName>
    </submittedName>
</protein>
<dbReference type="EMBL" id="WKJK01000023">
    <property type="protein sequence ID" value="MRW94162.1"/>
    <property type="molecule type" value="Genomic_DNA"/>
</dbReference>
<evidence type="ECO:0000313" key="4">
    <source>
        <dbReference type="Proteomes" id="UP000433309"/>
    </source>
</evidence>
<keyword evidence="1" id="KW-0732">Signal</keyword>
<organism evidence="3 4">
    <name type="scientific">Duganella guangzhouensis</name>
    <dbReference type="NCBI Taxonomy" id="2666084"/>
    <lineage>
        <taxon>Bacteria</taxon>
        <taxon>Pseudomonadati</taxon>
        <taxon>Pseudomonadota</taxon>
        <taxon>Betaproteobacteria</taxon>
        <taxon>Burkholderiales</taxon>
        <taxon>Oxalobacteraceae</taxon>
        <taxon>Telluria group</taxon>
        <taxon>Duganella</taxon>
    </lineage>
</organism>
<dbReference type="NCBIfam" id="TIGR02595">
    <property type="entry name" value="PEP_CTERM"/>
    <property type="match status" value="1"/>
</dbReference>
<gene>
    <name evidence="3" type="ORF">GJ699_29735</name>
</gene>